<dbReference type="Pfam" id="PF00892">
    <property type="entry name" value="EamA"/>
    <property type="match status" value="2"/>
</dbReference>
<name>J0H9L9_RHILT</name>
<sequence length="307" mass="32535">MCDRAEAMSLQGAGVSVLGRIAGSGECQLILASMLAGSGWLFSVHALQGLPPLLFIGSRFMLASFVIYLVMGLPSLKVPRDVWKALALSSACMAAAMTLWIVGLKYTSHIGVAAFITATGNLMVPIAGVAMFRWRLAGHSVAALAVAGFGLSLLFLDADTSFAGPDTMFLLSAVLWAVSLVIVREKTREVSAVAVSVFQLFCTGVIVSIGAAFFESLPMAAPSLTVVGWFLASVVLSTCLRFVLQFDGQSRATPAKAGMMMIFEPVWAMAFAFLFVGTPMSMIQAFGCAVIFFAVAREAFWNRARGG</sequence>
<dbReference type="Proteomes" id="UP000005092">
    <property type="component" value="Unassembled WGS sequence"/>
</dbReference>
<evidence type="ECO:0000313" key="9">
    <source>
        <dbReference type="Proteomes" id="UP000005092"/>
    </source>
</evidence>
<evidence type="ECO:0000256" key="5">
    <source>
        <dbReference type="ARBA" id="ARBA00023136"/>
    </source>
</evidence>
<protein>
    <submittedName>
        <fullName evidence="8">EamA-like transporter family</fullName>
    </submittedName>
</protein>
<evidence type="ECO:0000256" key="2">
    <source>
        <dbReference type="ARBA" id="ARBA00022475"/>
    </source>
</evidence>
<feature type="transmembrane region" description="Helical" evidence="6">
    <location>
        <begin position="110"/>
        <end position="129"/>
    </location>
</feature>
<evidence type="ECO:0000256" key="1">
    <source>
        <dbReference type="ARBA" id="ARBA00004651"/>
    </source>
</evidence>
<dbReference type="InterPro" id="IPR050638">
    <property type="entry name" value="AA-Vitamin_Transporters"/>
</dbReference>
<feature type="domain" description="EamA" evidence="7">
    <location>
        <begin position="167"/>
        <end position="295"/>
    </location>
</feature>
<dbReference type="SUPFAM" id="SSF103481">
    <property type="entry name" value="Multidrug resistance efflux transporter EmrE"/>
    <property type="match status" value="2"/>
</dbReference>
<reference evidence="8 9" key="1">
    <citation type="submission" date="2012-02" db="EMBL/GenBank/DDBJ databases">
        <title>Improved High-Quality Draft Sequence of Rhizobium leguminosarum bv. trifolii WSM597.</title>
        <authorList>
            <consortium name="US DOE Joint Genome Institute"/>
            <person name="Lucas S."/>
            <person name="Han J."/>
            <person name="Lapidus A."/>
            <person name="Cheng J.-F."/>
            <person name="Goodwin L."/>
            <person name="Pitluck S."/>
            <person name="Peters L."/>
            <person name="Ovchinnikova G."/>
            <person name="Held B."/>
            <person name="Detter J.C."/>
            <person name="Han C."/>
            <person name="Tapia R."/>
            <person name="Land M."/>
            <person name="Hauser L."/>
            <person name="Kyrpides N."/>
            <person name="Ivanova N."/>
            <person name="Pagani I."/>
            <person name="Brau L."/>
            <person name="Yates R."/>
            <person name="O'Hara G."/>
            <person name="Rui T."/>
            <person name="Howieson J."/>
            <person name="Reeve W."/>
            <person name="Woyke T."/>
        </authorList>
    </citation>
    <scope>NUCLEOTIDE SEQUENCE [LARGE SCALE GENOMIC DNA]</scope>
    <source>
        <strain evidence="8 9">WSM597</strain>
    </source>
</reference>
<keyword evidence="5 6" id="KW-0472">Membrane</keyword>
<dbReference type="GO" id="GO:0005886">
    <property type="term" value="C:plasma membrane"/>
    <property type="evidence" value="ECO:0007669"/>
    <property type="project" value="UniProtKB-SubCell"/>
</dbReference>
<evidence type="ECO:0000313" key="8">
    <source>
        <dbReference type="EMBL" id="EJB07053.1"/>
    </source>
</evidence>
<feature type="transmembrane region" description="Helical" evidence="6">
    <location>
        <begin position="29"/>
        <end position="47"/>
    </location>
</feature>
<feature type="transmembrane region" description="Helical" evidence="6">
    <location>
        <begin position="190"/>
        <end position="214"/>
    </location>
</feature>
<dbReference type="EMBL" id="JH719381">
    <property type="protein sequence ID" value="EJB07053.1"/>
    <property type="molecule type" value="Genomic_DNA"/>
</dbReference>
<keyword evidence="3 6" id="KW-0812">Transmembrane</keyword>
<organism evidence="8 9">
    <name type="scientific">Rhizobium leguminosarum bv. trifolii WSM597</name>
    <dbReference type="NCBI Taxonomy" id="754764"/>
    <lineage>
        <taxon>Bacteria</taxon>
        <taxon>Pseudomonadati</taxon>
        <taxon>Pseudomonadota</taxon>
        <taxon>Alphaproteobacteria</taxon>
        <taxon>Hyphomicrobiales</taxon>
        <taxon>Rhizobiaceae</taxon>
        <taxon>Rhizobium/Agrobacterium group</taxon>
        <taxon>Rhizobium</taxon>
    </lineage>
</organism>
<evidence type="ECO:0000259" key="7">
    <source>
        <dbReference type="Pfam" id="PF00892"/>
    </source>
</evidence>
<keyword evidence="2" id="KW-1003">Cell membrane</keyword>
<accession>J0H9L9</accession>
<feature type="domain" description="EamA" evidence="7">
    <location>
        <begin position="24"/>
        <end position="155"/>
    </location>
</feature>
<gene>
    <name evidence="8" type="ORF">Rleg9DRAFT_6028</name>
</gene>
<dbReference type="OrthoDB" id="8370318at2"/>
<feature type="transmembrane region" description="Helical" evidence="6">
    <location>
        <begin position="226"/>
        <end position="244"/>
    </location>
</feature>
<feature type="transmembrane region" description="Helical" evidence="6">
    <location>
        <begin position="162"/>
        <end position="183"/>
    </location>
</feature>
<evidence type="ECO:0000256" key="6">
    <source>
        <dbReference type="SAM" id="Phobius"/>
    </source>
</evidence>
<evidence type="ECO:0000256" key="4">
    <source>
        <dbReference type="ARBA" id="ARBA00022989"/>
    </source>
</evidence>
<proteinExistence type="predicted"/>
<dbReference type="InterPro" id="IPR000620">
    <property type="entry name" value="EamA_dom"/>
</dbReference>
<feature type="transmembrane region" description="Helical" evidence="6">
    <location>
        <begin position="136"/>
        <end position="156"/>
    </location>
</feature>
<dbReference type="InterPro" id="IPR037185">
    <property type="entry name" value="EmrE-like"/>
</dbReference>
<keyword evidence="4 6" id="KW-1133">Transmembrane helix</keyword>
<dbReference type="AlphaFoldDB" id="J0H9L9"/>
<feature type="transmembrane region" description="Helical" evidence="6">
    <location>
        <begin position="53"/>
        <end position="73"/>
    </location>
</feature>
<evidence type="ECO:0000256" key="3">
    <source>
        <dbReference type="ARBA" id="ARBA00022692"/>
    </source>
</evidence>
<dbReference type="PANTHER" id="PTHR32322:SF18">
    <property type="entry name" value="S-ADENOSYLMETHIONINE_S-ADENOSYLHOMOCYSTEINE TRANSPORTER"/>
    <property type="match status" value="1"/>
</dbReference>
<comment type="subcellular location">
    <subcellularLocation>
        <location evidence="1">Cell membrane</location>
        <topology evidence="1">Multi-pass membrane protein</topology>
    </subcellularLocation>
</comment>
<feature type="transmembrane region" description="Helical" evidence="6">
    <location>
        <begin position="85"/>
        <end position="104"/>
    </location>
</feature>
<dbReference type="HOGENOM" id="CLU_033863_21_3_5"/>
<feature type="transmembrane region" description="Helical" evidence="6">
    <location>
        <begin position="282"/>
        <end position="300"/>
    </location>
</feature>
<dbReference type="PANTHER" id="PTHR32322">
    <property type="entry name" value="INNER MEMBRANE TRANSPORTER"/>
    <property type="match status" value="1"/>
</dbReference>